<proteinExistence type="predicted"/>
<evidence type="ECO:0000259" key="2">
    <source>
        <dbReference type="Pfam" id="PF13966"/>
    </source>
</evidence>
<keyword evidence="4" id="KW-1185">Reference proteome</keyword>
<evidence type="ECO:0000313" key="3">
    <source>
        <dbReference type="EMBL" id="GAA0174178.1"/>
    </source>
</evidence>
<comment type="caution">
    <text evidence="3">The sequence shown here is derived from an EMBL/GenBank/DDBJ whole genome shotgun (WGS) entry which is preliminary data.</text>
</comment>
<reference evidence="3 4" key="1">
    <citation type="submission" date="2024-01" db="EMBL/GenBank/DDBJ databases">
        <title>The complete chloroplast genome sequence of Lithospermum erythrorhizon: insights into the phylogenetic relationship among Boraginaceae species and the maternal lineages of purple gromwells.</title>
        <authorList>
            <person name="Okada T."/>
            <person name="Watanabe K."/>
        </authorList>
    </citation>
    <scope>NUCLEOTIDE SEQUENCE [LARGE SCALE GENOMIC DNA]</scope>
</reference>
<dbReference type="EMBL" id="BAABME010008950">
    <property type="protein sequence ID" value="GAA0174178.1"/>
    <property type="molecule type" value="Genomic_DNA"/>
</dbReference>
<feature type="domain" description="Reverse transcriptase zinc-binding" evidence="2">
    <location>
        <begin position="18"/>
        <end position="89"/>
    </location>
</feature>
<accession>A0AAV3RG39</accession>
<dbReference type="InterPro" id="IPR026960">
    <property type="entry name" value="RVT-Znf"/>
</dbReference>
<dbReference type="AlphaFoldDB" id="A0AAV3RG39"/>
<gene>
    <name evidence="3" type="ORF">LIER_27621</name>
</gene>
<sequence length="102" mass="11728">MKNGGIRSKPVGESSTRDSEGELWSKLWSLWILPLVRNFIWRGLHNSLPTEDKLVWKGMLIDRVCVLCSNSNEDLVHVLVTCPFSSRFWLTTPWNLLTTGQQ</sequence>
<dbReference type="Pfam" id="PF13966">
    <property type="entry name" value="zf-RVT"/>
    <property type="match status" value="1"/>
</dbReference>
<feature type="region of interest" description="Disordered" evidence="1">
    <location>
        <begin position="1"/>
        <end position="20"/>
    </location>
</feature>
<protein>
    <recommendedName>
        <fullName evidence="2">Reverse transcriptase zinc-binding domain-containing protein</fullName>
    </recommendedName>
</protein>
<organism evidence="3 4">
    <name type="scientific">Lithospermum erythrorhizon</name>
    <name type="common">Purple gromwell</name>
    <name type="synonym">Lithospermum officinale var. erythrorhizon</name>
    <dbReference type="NCBI Taxonomy" id="34254"/>
    <lineage>
        <taxon>Eukaryota</taxon>
        <taxon>Viridiplantae</taxon>
        <taxon>Streptophyta</taxon>
        <taxon>Embryophyta</taxon>
        <taxon>Tracheophyta</taxon>
        <taxon>Spermatophyta</taxon>
        <taxon>Magnoliopsida</taxon>
        <taxon>eudicotyledons</taxon>
        <taxon>Gunneridae</taxon>
        <taxon>Pentapetalae</taxon>
        <taxon>asterids</taxon>
        <taxon>lamiids</taxon>
        <taxon>Boraginales</taxon>
        <taxon>Boraginaceae</taxon>
        <taxon>Boraginoideae</taxon>
        <taxon>Lithospermeae</taxon>
        <taxon>Lithospermum</taxon>
    </lineage>
</organism>
<dbReference type="Proteomes" id="UP001454036">
    <property type="component" value="Unassembled WGS sequence"/>
</dbReference>
<evidence type="ECO:0000256" key="1">
    <source>
        <dbReference type="SAM" id="MobiDB-lite"/>
    </source>
</evidence>
<evidence type="ECO:0000313" key="4">
    <source>
        <dbReference type="Proteomes" id="UP001454036"/>
    </source>
</evidence>
<name>A0AAV3RG39_LITER</name>